<dbReference type="NCBIfam" id="TIGR00149">
    <property type="entry name" value="TIGR00149_YjbQ"/>
    <property type="match status" value="1"/>
</dbReference>
<comment type="similarity">
    <text evidence="1">Belongs to the UPF0047 family.</text>
</comment>
<dbReference type="SMR" id="B4IFC2"/>
<dbReference type="InterPro" id="IPR001602">
    <property type="entry name" value="UPF0047_YjbQ-like"/>
</dbReference>
<feature type="compositionally biased region" description="Pro residues" evidence="2">
    <location>
        <begin position="431"/>
        <end position="441"/>
    </location>
</feature>
<gene>
    <name evidence="4" type="primary">Dsec\GM23348</name>
    <name evidence="4" type="ORF">Dsec_GM23348</name>
</gene>
<dbReference type="PANTHER" id="PTHR30615:SF8">
    <property type="entry name" value="UPF0047 PROTEIN C4A8.02C"/>
    <property type="match status" value="1"/>
</dbReference>
<protein>
    <submittedName>
        <fullName evidence="4">GM23348</fullName>
    </submittedName>
</protein>
<dbReference type="HOGENOM" id="CLU_015648_0_0_1"/>
<dbReference type="PROSITE" id="PS01314">
    <property type="entry name" value="UPF0047"/>
    <property type="match status" value="1"/>
</dbReference>
<organism evidence="5">
    <name type="scientific">Drosophila sechellia</name>
    <name type="common">Fruit fly</name>
    <dbReference type="NCBI Taxonomy" id="7238"/>
    <lineage>
        <taxon>Eukaryota</taxon>
        <taxon>Metazoa</taxon>
        <taxon>Ecdysozoa</taxon>
        <taxon>Arthropoda</taxon>
        <taxon>Hexapoda</taxon>
        <taxon>Insecta</taxon>
        <taxon>Pterygota</taxon>
        <taxon>Neoptera</taxon>
        <taxon>Endopterygota</taxon>
        <taxon>Diptera</taxon>
        <taxon>Brachycera</taxon>
        <taxon>Muscomorpha</taxon>
        <taxon>Ephydroidea</taxon>
        <taxon>Drosophilidae</taxon>
        <taxon>Drosophila</taxon>
        <taxon>Sophophora</taxon>
    </lineage>
</organism>
<evidence type="ECO:0000256" key="2">
    <source>
        <dbReference type="SAM" id="MobiDB-lite"/>
    </source>
</evidence>
<feature type="compositionally biased region" description="Low complexity" evidence="2">
    <location>
        <begin position="420"/>
        <end position="430"/>
    </location>
</feature>
<keyword evidence="3" id="KW-0732">Signal</keyword>
<feature type="compositionally biased region" description="Basic and acidic residues" evidence="2">
    <location>
        <begin position="362"/>
        <end position="390"/>
    </location>
</feature>
<accession>B4IFC2</accession>
<evidence type="ECO:0000256" key="3">
    <source>
        <dbReference type="SAM" id="SignalP"/>
    </source>
</evidence>
<feature type="non-terminal residue" evidence="4">
    <location>
        <position position="1"/>
    </location>
</feature>
<feature type="signal peptide" evidence="3">
    <location>
        <begin position="1"/>
        <end position="22"/>
    </location>
</feature>
<feature type="region of interest" description="Disordered" evidence="2">
    <location>
        <begin position="605"/>
        <end position="627"/>
    </location>
</feature>
<evidence type="ECO:0000256" key="1">
    <source>
        <dbReference type="ARBA" id="ARBA00005534"/>
    </source>
</evidence>
<name>B4IFC2_DROSE</name>
<reference evidence="4 5" key="1">
    <citation type="journal article" date="2007" name="Nature">
        <title>Evolution of genes and genomes on the Drosophila phylogeny.</title>
        <authorList>
            <consortium name="Drosophila 12 Genomes Consortium"/>
            <person name="Clark A.G."/>
            <person name="Eisen M.B."/>
            <person name="Smith D.R."/>
            <person name="Bergman C.M."/>
            <person name="Oliver B."/>
            <person name="Markow T.A."/>
            <person name="Kaufman T.C."/>
            <person name="Kellis M."/>
            <person name="Gelbart W."/>
            <person name="Iyer V.N."/>
            <person name="Pollard D.A."/>
            <person name="Sackton T.B."/>
            <person name="Larracuente A.M."/>
            <person name="Singh N.D."/>
            <person name="Abad J.P."/>
            <person name="Abt D.N."/>
            <person name="Adryan B."/>
            <person name="Aguade M."/>
            <person name="Akashi H."/>
            <person name="Anderson W.W."/>
            <person name="Aquadro C.F."/>
            <person name="Ardell D.H."/>
            <person name="Arguello R."/>
            <person name="Artieri C.G."/>
            <person name="Barbash D.A."/>
            <person name="Barker D."/>
            <person name="Barsanti P."/>
            <person name="Batterham P."/>
            <person name="Batzoglou S."/>
            <person name="Begun D."/>
            <person name="Bhutkar A."/>
            <person name="Blanco E."/>
            <person name="Bosak S.A."/>
            <person name="Bradley R.K."/>
            <person name="Brand A.D."/>
            <person name="Brent M.R."/>
            <person name="Brooks A.N."/>
            <person name="Brown R.H."/>
            <person name="Butlin R.K."/>
            <person name="Caggese C."/>
            <person name="Calvi B.R."/>
            <person name="Bernardo de Carvalho A."/>
            <person name="Caspi A."/>
            <person name="Castrezana S."/>
            <person name="Celniker S.E."/>
            <person name="Chang J.L."/>
            <person name="Chapple C."/>
            <person name="Chatterji S."/>
            <person name="Chinwalla A."/>
            <person name="Civetta A."/>
            <person name="Clifton S.W."/>
            <person name="Comeron J.M."/>
            <person name="Costello J.C."/>
            <person name="Coyne J.A."/>
            <person name="Daub J."/>
            <person name="David R.G."/>
            <person name="Delcher A.L."/>
            <person name="Delehaunty K."/>
            <person name="Do C.B."/>
            <person name="Ebling H."/>
            <person name="Edwards K."/>
            <person name="Eickbush T."/>
            <person name="Evans J.D."/>
            <person name="Filipski A."/>
            <person name="Findeiss S."/>
            <person name="Freyhult E."/>
            <person name="Fulton L."/>
            <person name="Fulton R."/>
            <person name="Garcia A.C."/>
            <person name="Gardiner A."/>
            <person name="Garfield D.A."/>
            <person name="Garvin B.E."/>
            <person name="Gibson G."/>
            <person name="Gilbert D."/>
            <person name="Gnerre S."/>
            <person name="Godfrey J."/>
            <person name="Good R."/>
            <person name="Gotea V."/>
            <person name="Gravely B."/>
            <person name="Greenberg A.J."/>
            <person name="Griffiths-Jones S."/>
            <person name="Gross S."/>
            <person name="Guigo R."/>
            <person name="Gustafson E.A."/>
            <person name="Haerty W."/>
            <person name="Hahn M.W."/>
            <person name="Halligan D.L."/>
            <person name="Halpern A.L."/>
            <person name="Halter G.M."/>
            <person name="Han M.V."/>
            <person name="Heger A."/>
            <person name="Hillier L."/>
            <person name="Hinrichs A.S."/>
            <person name="Holmes I."/>
            <person name="Hoskins R.A."/>
            <person name="Hubisz M.J."/>
            <person name="Hultmark D."/>
            <person name="Huntley M.A."/>
            <person name="Jaffe D.B."/>
            <person name="Jagadeeshan S."/>
            <person name="Jeck W.R."/>
            <person name="Johnson J."/>
            <person name="Jones C.D."/>
            <person name="Jordan W.C."/>
            <person name="Karpen G.H."/>
            <person name="Kataoka E."/>
            <person name="Keightley P.D."/>
            <person name="Kheradpour P."/>
            <person name="Kirkness E.F."/>
            <person name="Koerich L.B."/>
            <person name="Kristiansen K."/>
            <person name="Kudrna D."/>
            <person name="Kulathinal R.J."/>
            <person name="Kumar S."/>
            <person name="Kwok R."/>
            <person name="Lander E."/>
            <person name="Langley C.H."/>
            <person name="Lapoint R."/>
            <person name="Lazzaro B.P."/>
            <person name="Lee S.J."/>
            <person name="Levesque L."/>
            <person name="Li R."/>
            <person name="Lin C.F."/>
            <person name="Lin M.F."/>
            <person name="Lindblad-Toh K."/>
            <person name="Llopart A."/>
            <person name="Long M."/>
            <person name="Low L."/>
            <person name="Lozovsky E."/>
            <person name="Lu J."/>
            <person name="Luo M."/>
            <person name="Machado C.A."/>
            <person name="Makalowski W."/>
            <person name="Marzo M."/>
            <person name="Matsuda M."/>
            <person name="Matzkin L."/>
            <person name="McAllister B."/>
            <person name="McBride C.S."/>
            <person name="McKernan B."/>
            <person name="McKernan K."/>
            <person name="Mendez-Lago M."/>
            <person name="Minx P."/>
            <person name="Mollenhauer M.U."/>
            <person name="Montooth K."/>
            <person name="Mount S.M."/>
            <person name="Mu X."/>
            <person name="Myers E."/>
            <person name="Negre B."/>
            <person name="Newfeld S."/>
            <person name="Nielsen R."/>
            <person name="Noor M.A."/>
            <person name="O'Grady P."/>
            <person name="Pachter L."/>
            <person name="Papaceit M."/>
            <person name="Parisi M.J."/>
            <person name="Parisi M."/>
            <person name="Parts L."/>
            <person name="Pedersen J.S."/>
            <person name="Pesole G."/>
            <person name="Phillippy A.M."/>
            <person name="Ponting C.P."/>
            <person name="Pop M."/>
            <person name="Porcelli D."/>
            <person name="Powell J.R."/>
            <person name="Prohaska S."/>
            <person name="Pruitt K."/>
            <person name="Puig M."/>
            <person name="Quesneville H."/>
            <person name="Ram K.R."/>
            <person name="Rand D."/>
            <person name="Rasmussen M.D."/>
            <person name="Reed L.K."/>
            <person name="Reenan R."/>
            <person name="Reily A."/>
            <person name="Remington K.A."/>
            <person name="Rieger T.T."/>
            <person name="Ritchie M.G."/>
            <person name="Robin C."/>
            <person name="Rogers Y.H."/>
            <person name="Rohde C."/>
            <person name="Rozas J."/>
            <person name="Rubenfield M.J."/>
            <person name="Ruiz A."/>
            <person name="Russo S."/>
            <person name="Salzberg S.L."/>
            <person name="Sanchez-Gracia A."/>
            <person name="Saranga D.J."/>
            <person name="Sato H."/>
            <person name="Schaeffer S.W."/>
            <person name="Schatz M.C."/>
            <person name="Schlenke T."/>
            <person name="Schwartz R."/>
            <person name="Segarra C."/>
            <person name="Singh R.S."/>
            <person name="Sirot L."/>
            <person name="Sirota M."/>
            <person name="Sisneros N.B."/>
            <person name="Smith C.D."/>
            <person name="Smith T.F."/>
            <person name="Spieth J."/>
            <person name="Stage D.E."/>
            <person name="Stark A."/>
            <person name="Stephan W."/>
            <person name="Strausberg R.L."/>
            <person name="Strempel S."/>
            <person name="Sturgill D."/>
            <person name="Sutton G."/>
            <person name="Sutton G.G."/>
            <person name="Tao W."/>
            <person name="Teichmann S."/>
            <person name="Tobari Y.N."/>
            <person name="Tomimura Y."/>
            <person name="Tsolas J.M."/>
            <person name="Valente V.L."/>
            <person name="Venter E."/>
            <person name="Venter J.C."/>
            <person name="Vicario S."/>
            <person name="Vieira F.G."/>
            <person name="Vilella A.J."/>
            <person name="Villasante A."/>
            <person name="Walenz B."/>
            <person name="Wang J."/>
            <person name="Wasserman M."/>
            <person name="Watts T."/>
            <person name="Wilson D."/>
            <person name="Wilson R.K."/>
            <person name="Wing R.A."/>
            <person name="Wolfner M.F."/>
            <person name="Wong A."/>
            <person name="Wong G.K."/>
            <person name="Wu C.I."/>
            <person name="Wu G."/>
            <person name="Yamamoto D."/>
            <person name="Yang H.P."/>
            <person name="Yang S.P."/>
            <person name="Yorke J.A."/>
            <person name="Yoshida K."/>
            <person name="Zdobnov E."/>
            <person name="Zhang P."/>
            <person name="Zhang Y."/>
            <person name="Zimin A.V."/>
            <person name="Baldwin J."/>
            <person name="Abdouelleil A."/>
            <person name="Abdulkadir J."/>
            <person name="Abebe A."/>
            <person name="Abera B."/>
            <person name="Abreu J."/>
            <person name="Acer S.C."/>
            <person name="Aftuck L."/>
            <person name="Alexander A."/>
            <person name="An P."/>
            <person name="Anderson E."/>
            <person name="Anderson S."/>
            <person name="Arachi H."/>
            <person name="Azer M."/>
            <person name="Bachantsang P."/>
            <person name="Barry A."/>
            <person name="Bayul T."/>
            <person name="Berlin A."/>
            <person name="Bessette D."/>
            <person name="Bloom T."/>
            <person name="Blye J."/>
            <person name="Boguslavskiy L."/>
            <person name="Bonnet C."/>
            <person name="Boukhgalter B."/>
            <person name="Bourzgui I."/>
            <person name="Brown A."/>
            <person name="Cahill P."/>
            <person name="Channer S."/>
            <person name="Cheshatsang Y."/>
            <person name="Chuda L."/>
            <person name="Citroen M."/>
            <person name="Collymore A."/>
            <person name="Cooke P."/>
            <person name="Costello M."/>
            <person name="D'Aco K."/>
            <person name="Daza R."/>
            <person name="De Haan G."/>
            <person name="DeGray S."/>
            <person name="DeMaso C."/>
            <person name="Dhargay N."/>
            <person name="Dooley K."/>
            <person name="Dooley E."/>
            <person name="Doricent M."/>
            <person name="Dorje P."/>
            <person name="Dorjee K."/>
            <person name="Dupes A."/>
            <person name="Elong R."/>
            <person name="Falk J."/>
            <person name="Farina A."/>
            <person name="Faro S."/>
            <person name="Ferguson D."/>
            <person name="Fisher S."/>
            <person name="Foley C.D."/>
            <person name="Franke A."/>
            <person name="Friedrich D."/>
            <person name="Gadbois L."/>
            <person name="Gearin G."/>
            <person name="Gearin C.R."/>
            <person name="Giannoukos G."/>
            <person name="Goode T."/>
            <person name="Graham J."/>
            <person name="Grandbois E."/>
            <person name="Grewal S."/>
            <person name="Gyaltsen K."/>
            <person name="Hafez N."/>
            <person name="Hagos B."/>
            <person name="Hall J."/>
            <person name="Henson C."/>
            <person name="Hollinger A."/>
            <person name="Honan T."/>
            <person name="Huard M.D."/>
            <person name="Hughes L."/>
            <person name="Hurhula B."/>
            <person name="Husby M.E."/>
            <person name="Kamat A."/>
            <person name="Kanga B."/>
            <person name="Kashin S."/>
            <person name="Khazanovich D."/>
            <person name="Kisner P."/>
            <person name="Lance K."/>
            <person name="Lara M."/>
            <person name="Lee W."/>
            <person name="Lennon N."/>
            <person name="Letendre F."/>
            <person name="LeVine R."/>
            <person name="Lipovsky A."/>
            <person name="Liu X."/>
            <person name="Liu J."/>
            <person name="Liu S."/>
            <person name="Lokyitsang T."/>
            <person name="Lokyitsang Y."/>
            <person name="Lubonja R."/>
            <person name="Lui A."/>
            <person name="MacDonald P."/>
            <person name="Magnisalis V."/>
            <person name="Maru K."/>
            <person name="Matthews C."/>
            <person name="McCusker W."/>
            <person name="McDonough S."/>
            <person name="Mehta T."/>
            <person name="Meldrim J."/>
            <person name="Meneus L."/>
            <person name="Mihai O."/>
            <person name="Mihalev A."/>
            <person name="Mihova T."/>
            <person name="Mittelman R."/>
            <person name="Mlenga V."/>
            <person name="Montmayeur A."/>
            <person name="Mulrain L."/>
            <person name="Navidi A."/>
            <person name="Naylor J."/>
            <person name="Negash T."/>
            <person name="Nguyen T."/>
            <person name="Nguyen N."/>
            <person name="Nicol R."/>
            <person name="Norbu C."/>
            <person name="Norbu N."/>
            <person name="Novod N."/>
            <person name="O'Neill B."/>
            <person name="Osman S."/>
            <person name="Markiewicz E."/>
            <person name="Oyono O.L."/>
            <person name="Patti C."/>
            <person name="Phunkhang P."/>
            <person name="Pierre F."/>
            <person name="Priest M."/>
            <person name="Raghuraman S."/>
            <person name="Rege F."/>
            <person name="Reyes R."/>
            <person name="Rise C."/>
            <person name="Rogov P."/>
            <person name="Ross K."/>
            <person name="Ryan E."/>
            <person name="Settipalli S."/>
            <person name="Shea T."/>
            <person name="Sherpa N."/>
            <person name="Shi L."/>
            <person name="Shih D."/>
            <person name="Sparrow T."/>
            <person name="Spaulding J."/>
            <person name="Stalker J."/>
            <person name="Stange-Thomann N."/>
            <person name="Stavropoulos S."/>
            <person name="Stone C."/>
            <person name="Strader C."/>
            <person name="Tesfaye S."/>
            <person name="Thomson T."/>
            <person name="Thoulutsang Y."/>
            <person name="Thoulutsang D."/>
            <person name="Topham K."/>
            <person name="Topping I."/>
            <person name="Tsamla T."/>
            <person name="Vassiliev H."/>
            <person name="Vo A."/>
            <person name="Wangchuk T."/>
            <person name="Wangdi T."/>
            <person name="Weiand M."/>
            <person name="Wilkinson J."/>
            <person name="Wilson A."/>
            <person name="Yadav S."/>
            <person name="Young G."/>
            <person name="Yu Q."/>
            <person name="Zembek L."/>
            <person name="Zhong D."/>
            <person name="Zimmer A."/>
            <person name="Zwirko Z."/>
            <person name="Jaffe D.B."/>
            <person name="Alvarez P."/>
            <person name="Brockman W."/>
            <person name="Butler J."/>
            <person name="Chin C."/>
            <person name="Gnerre S."/>
            <person name="Grabherr M."/>
            <person name="Kleber M."/>
            <person name="Mauceli E."/>
            <person name="MacCallum I."/>
        </authorList>
    </citation>
    <scope>NUCLEOTIDE SEQUENCE [LARGE SCALE GENOMIC DNA]</scope>
    <source>
        <strain evidence="5">Rob3c / Tucson 14021-0248.25</strain>
    </source>
</reference>
<dbReference type="PhylomeDB" id="B4IFC2"/>
<dbReference type="STRING" id="7238.B4IFC2"/>
<dbReference type="Gene3D" id="2.60.120.460">
    <property type="entry name" value="YjbQ-like"/>
    <property type="match status" value="1"/>
</dbReference>
<dbReference type="EMBL" id="CH480833">
    <property type="protein sequence ID" value="EDW46344.1"/>
    <property type="molecule type" value="Genomic_DNA"/>
</dbReference>
<dbReference type="Proteomes" id="UP000001292">
    <property type="component" value="Unassembled WGS sequence"/>
</dbReference>
<feature type="region of interest" description="Disordered" evidence="2">
    <location>
        <begin position="307"/>
        <end position="390"/>
    </location>
</feature>
<feature type="compositionally biased region" description="Low complexity" evidence="2">
    <location>
        <begin position="611"/>
        <end position="627"/>
    </location>
</feature>
<proteinExistence type="inferred from homology"/>
<evidence type="ECO:0000313" key="5">
    <source>
        <dbReference type="Proteomes" id="UP000001292"/>
    </source>
</evidence>
<feature type="region of interest" description="Disordered" evidence="2">
    <location>
        <begin position="413"/>
        <end position="457"/>
    </location>
</feature>
<dbReference type="AlphaFoldDB" id="B4IFC2"/>
<dbReference type="SUPFAM" id="SSF111038">
    <property type="entry name" value="YjbQ-like"/>
    <property type="match status" value="1"/>
</dbReference>
<feature type="chain" id="PRO_5002810304" evidence="3">
    <location>
        <begin position="23"/>
        <end position="627"/>
    </location>
</feature>
<evidence type="ECO:0000313" key="4">
    <source>
        <dbReference type="EMBL" id="EDW46344.1"/>
    </source>
</evidence>
<dbReference type="Pfam" id="PF01894">
    <property type="entry name" value="YjbQ"/>
    <property type="match status" value="1"/>
</dbReference>
<keyword evidence="5" id="KW-1185">Reference proteome</keyword>
<sequence>KLIAFVSALVVLSVLHTSASLALNESWDPDVRDDMEMMLNKIVPEGLPYRHSCEGPDDMPAHVKACFLGSSLTIPITDGKLSLGTWQGVWLCEHRDQAGSRKLVITLTGCPREQARSPLSPVSPIASTRLILQKNLAKANLAQQRAAAVIAAGRGGLGGGHQDALAPPNIPGVETKTGRLLLRQQLHLNLNLNVQETLRDGVDIDDVDEDVDEDEDLDLDLDLETVTTVPLNNEQLNAKVTTTTSSSSAASSALAKFNRIIDSTLERPPVAVDYSGLPQLSSATLQQRFNLAYPELVNQQQQQHQQQQLQLQQHQQQHDATKQISSLQGNPRLDRGTDAVASTPLTLQAPRTPATATEEQLDSGHPHDDADVVDHDDHPHHDEDNQTKRNDVHYLLKQLNSFSDIEEIEIVDMKQRGQRPPMASSSLATMMPPPSPAPPASPSTQSHRLGPRFASSGDSSLVLPQHQFDDYLFESCHYLETNYFAATYRTAMVESSSHEFRPSTNSSSNSFELHEMEPPSVICKAGVPPPLVASHPGHPGHPGHPPPRYQFEYQAETRLTTSGVQTELTVESLAKMSNCSGSSSSSATRAPPFFRCCYTPIDRWRERRQQQKSSSSSSSAAQPPKNV</sequence>
<dbReference type="PANTHER" id="PTHR30615">
    <property type="entry name" value="UNCHARACTERIZED PROTEIN YJBQ-RELATED"/>
    <property type="match status" value="1"/>
</dbReference>
<dbReference type="InterPro" id="IPR035917">
    <property type="entry name" value="YjbQ-like_sf"/>
</dbReference>
<dbReference type="OMA" id="HDEDNQM"/>